<evidence type="ECO:0000313" key="16">
    <source>
        <dbReference type="EMBL" id="MDR7135924.1"/>
    </source>
</evidence>
<evidence type="ECO:0000259" key="14">
    <source>
        <dbReference type="Pfam" id="PF00593"/>
    </source>
</evidence>
<sequence length="782" mass="85872">MPLARKLPRHALTVAIALMLPAQATLAQDAQTPAPAASAAESKAKTLDAVQVTAQRKVENLQDVPVSVSTLNAEQLDVFGSGGNDVRFLSGRVPSLNIESSFGRAFPRFYIRGYGNTDFRLNTSQPVSLVYDDVVQENPILKGFPVFDLDRVEVLRGPQGSLFGRNSPAGVVKFESTRPSQEFDGYGKVGVGDDNMWNLEGAVGGGLTDQWSGRASVLFQRRDDWVDNTFPGPNESFEGYDESAARVQALYEGEGFEALLNAHARHLNGTARLFRANIIEPGTNDLVDGFDEDKVSLDGLNHSELDSFGANARLSWELGDGYTLYSITGYETLDTYSRGDIDGGFGAVFLPVSGPGVIPFASETADGIPDHSQWTQEFRIESNTGTAWNWQAGLFYFNEDYDVESFSYDSLNGGAQDGYERVNQTNDSWAVFGAATWQATEKLELRAGARYTWDKKDLKVEEYFNTGFAPCIGPAIGILPPPVRCTLTDLANAEPDGDLSASTDDQKFSWDLAATYEINDDVNVYGRVATGYRGSSIQAASAFNFKSVAEPETSTSYEMGVKADLWDNRARINADIFYYEVKDQQLTAVGGMSNANILINADKTVGQGFELDFQAFITDTLLFTLGSSYNDTEIKDPDLRVSGCAACTVTDQPEVDPVTGLPTGRFFIDGNRLPQAPEWTHNLTLRWGIPMDNGGEFYAYTDWVYRSEVGFFLYDSIEFTGKPLTEGGLRLGYTWDYGKYDVAIYGRNITDEVQVVGGIDFNNLTGFINEPRLFGAEFKASF</sequence>
<keyword evidence="5 11" id="KW-0812">Transmembrane</keyword>
<comment type="subcellular location">
    <subcellularLocation>
        <location evidence="1 11">Cell outer membrane</location>
        <topology evidence="1 11">Multi-pass membrane protein</topology>
    </subcellularLocation>
</comment>
<dbReference type="Pfam" id="PF07715">
    <property type="entry name" value="Plug"/>
    <property type="match status" value="1"/>
</dbReference>
<keyword evidence="3 11" id="KW-1134">Transmembrane beta strand</keyword>
<proteinExistence type="inferred from homology"/>
<dbReference type="PANTHER" id="PTHR32552">
    <property type="entry name" value="FERRICHROME IRON RECEPTOR-RELATED"/>
    <property type="match status" value="1"/>
</dbReference>
<dbReference type="SUPFAM" id="SSF56935">
    <property type="entry name" value="Porins"/>
    <property type="match status" value="1"/>
</dbReference>
<dbReference type="InterPro" id="IPR039426">
    <property type="entry name" value="TonB-dep_rcpt-like"/>
</dbReference>
<evidence type="ECO:0000256" key="10">
    <source>
        <dbReference type="ARBA" id="ARBA00023237"/>
    </source>
</evidence>
<evidence type="ECO:0000256" key="8">
    <source>
        <dbReference type="ARBA" id="ARBA00023077"/>
    </source>
</evidence>
<dbReference type="PROSITE" id="PS52016">
    <property type="entry name" value="TONB_DEPENDENT_REC_3"/>
    <property type="match status" value="1"/>
</dbReference>
<comment type="similarity">
    <text evidence="11 12">Belongs to the TonB-dependent receptor family.</text>
</comment>
<accession>A0ABU1WEW0</accession>
<gene>
    <name evidence="16" type="ORF">J2X06_003142</name>
</gene>
<feature type="domain" description="TonB-dependent receptor plug" evidence="15">
    <location>
        <begin position="61"/>
        <end position="171"/>
    </location>
</feature>
<evidence type="ECO:0000256" key="1">
    <source>
        <dbReference type="ARBA" id="ARBA00004571"/>
    </source>
</evidence>
<evidence type="ECO:0000256" key="7">
    <source>
        <dbReference type="ARBA" id="ARBA00023065"/>
    </source>
</evidence>
<name>A0ABU1WEW0_9GAMM</name>
<dbReference type="InterPro" id="IPR036942">
    <property type="entry name" value="Beta-barrel_TonB_sf"/>
</dbReference>
<keyword evidence="17" id="KW-1185">Reference proteome</keyword>
<keyword evidence="9 11" id="KW-0472">Membrane</keyword>
<dbReference type="Proteomes" id="UP001251524">
    <property type="component" value="Unassembled WGS sequence"/>
</dbReference>
<dbReference type="EMBL" id="JAVDVY010000003">
    <property type="protein sequence ID" value="MDR7135924.1"/>
    <property type="molecule type" value="Genomic_DNA"/>
</dbReference>
<dbReference type="InterPro" id="IPR012910">
    <property type="entry name" value="Plug_dom"/>
</dbReference>
<keyword evidence="8 12" id="KW-0798">TonB box</keyword>
<keyword evidence="7" id="KW-0406">Ion transport</keyword>
<evidence type="ECO:0000256" key="6">
    <source>
        <dbReference type="ARBA" id="ARBA00023004"/>
    </source>
</evidence>
<evidence type="ECO:0000256" key="13">
    <source>
        <dbReference type="SAM" id="SignalP"/>
    </source>
</evidence>
<evidence type="ECO:0000313" key="17">
    <source>
        <dbReference type="Proteomes" id="UP001251524"/>
    </source>
</evidence>
<comment type="caution">
    <text evidence="16">The sequence shown here is derived from an EMBL/GenBank/DDBJ whole genome shotgun (WGS) entry which is preliminary data.</text>
</comment>
<keyword evidence="10 11" id="KW-0998">Cell outer membrane</keyword>
<organism evidence="16 17">
    <name type="scientific">Lysobacter niastensis</name>
    <dbReference type="NCBI Taxonomy" id="380629"/>
    <lineage>
        <taxon>Bacteria</taxon>
        <taxon>Pseudomonadati</taxon>
        <taxon>Pseudomonadota</taxon>
        <taxon>Gammaproteobacteria</taxon>
        <taxon>Lysobacterales</taxon>
        <taxon>Lysobacteraceae</taxon>
        <taxon>Lysobacter</taxon>
    </lineage>
</organism>
<dbReference type="RefSeq" id="WP_310064476.1">
    <property type="nucleotide sequence ID" value="NZ_JAVDVY010000003.1"/>
</dbReference>
<feature type="signal peptide" evidence="13">
    <location>
        <begin position="1"/>
        <end position="27"/>
    </location>
</feature>
<protein>
    <submittedName>
        <fullName evidence="16">Iron complex outermembrane receptor protein</fullName>
    </submittedName>
</protein>
<reference evidence="16 17" key="1">
    <citation type="submission" date="2023-07" db="EMBL/GenBank/DDBJ databases">
        <title>Sorghum-associated microbial communities from plants grown in Nebraska, USA.</title>
        <authorList>
            <person name="Schachtman D."/>
        </authorList>
    </citation>
    <scope>NUCLEOTIDE SEQUENCE [LARGE SCALE GENOMIC DNA]</scope>
    <source>
        <strain evidence="16 17">BE198</strain>
    </source>
</reference>
<keyword evidence="13" id="KW-0732">Signal</keyword>
<evidence type="ECO:0000256" key="9">
    <source>
        <dbReference type="ARBA" id="ARBA00023136"/>
    </source>
</evidence>
<evidence type="ECO:0000256" key="4">
    <source>
        <dbReference type="ARBA" id="ARBA00022496"/>
    </source>
</evidence>
<keyword evidence="4" id="KW-0410">Iron transport</keyword>
<evidence type="ECO:0000256" key="5">
    <source>
        <dbReference type="ARBA" id="ARBA00022692"/>
    </source>
</evidence>
<dbReference type="PANTHER" id="PTHR32552:SF81">
    <property type="entry name" value="TONB-DEPENDENT OUTER MEMBRANE RECEPTOR"/>
    <property type="match status" value="1"/>
</dbReference>
<evidence type="ECO:0000259" key="15">
    <source>
        <dbReference type="Pfam" id="PF07715"/>
    </source>
</evidence>
<keyword evidence="16" id="KW-0675">Receptor</keyword>
<keyword evidence="6" id="KW-0408">Iron</keyword>
<dbReference type="InterPro" id="IPR000531">
    <property type="entry name" value="Beta-barrel_TonB"/>
</dbReference>
<evidence type="ECO:0000256" key="11">
    <source>
        <dbReference type="PROSITE-ProRule" id="PRU01360"/>
    </source>
</evidence>
<dbReference type="Gene3D" id="2.40.170.20">
    <property type="entry name" value="TonB-dependent receptor, beta-barrel domain"/>
    <property type="match status" value="1"/>
</dbReference>
<evidence type="ECO:0000256" key="2">
    <source>
        <dbReference type="ARBA" id="ARBA00022448"/>
    </source>
</evidence>
<keyword evidence="2 11" id="KW-0813">Transport</keyword>
<dbReference type="Pfam" id="PF00593">
    <property type="entry name" value="TonB_dep_Rec_b-barrel"/>
    <property type="match status" value="1"/>
</dbReference>
<feature type="chain" id="PRO_5046471314" evidence="13">
    <location>
        <begin position="28"/>
        <end position="782"/>
    </location>
</feature>
<evidence type="ECO:0000256" key="12">
    <source>
        <dbReference type="RuleBase" id="RU003357"/>
    </source>
</evidence>
<feature type="domain" description="TonB-dependent receptor-like beta-barrel" evidence="14">
    <location>
        <begin position="297"/>
        <end position="748"/>
    </location>
</feature>
<evidence type="ECO:0000256" key="3">
    <source>
        <dbReference type="ARBA" id="ARBA00022452"/>
    </source>
</evidence>